<dbReference type="Pfam" id="PF00589">
    <property type="entry name" value="Phage_integrase"/>
    <property type="match status" value="1"/>
</dbReference>
<keyword evidence="6" id="KW-1185">Reference proteome</keyword>
<dbReference type="InterPro" id="IPR002104">
    <property type="entry name" value="Integrase_catalytic"/>
</dbReference>
<evidence type="ECO:0000256" key="3">
    <source>
        <dbReference type="SAM" id="MobiDB-lite"/>
    </source>
</evidence>
<gene>
    <name evidence="5" type="ORF">ROE7235_00574</name>
</gene>
<name>A0A3B0M3Z6_9RHOB</name>
<dbReference type="SUPFAM" id="SSF56349">
    <property type="entry name" value="DNA breaking-rejoining enzymes"/>
    <property type="match status" value="1"/>
</dbReference>
<feature type="compositionally biased region" description="Basic residues" evidence="3">
    <location>
        <begin position="54"/>
        <end position="66"/>
    </location>
</feature>
<dbReference type="InterPro" id="IPR050090">
    <property type="entry name" value="Tyrosine_recombinase_XerCD"/>
</dbReference>
<dbReference type="GO" id="GO:0003677">
    <property type="term" value="F:DNA binding"/>
    <property type="evidence" value="ECO:0007669"/>
    <property type="project" value="InterPro"/>
</dbReference>
<dbReference type="GO" id="GO:0006310">
    <property type="term" value="P:DNA recombination"/>
    <property type="evidence" value="ECO:0007669"/>
    <property type="project" value="UniProtKB-KW"/>
</dbReference>
<keyword evidence="2" id="KW-0233">DNA recombination</keyword>
<dbReference type="Gene3D" id="1.10.443.10">
    <property type="entry name" value="Intergrase catalytic core"/>
    <property type="match status" value="1"/>
</dbReference>
<keyword evidence="1" id="KW-0229">DNA integration</keyword>
<feature type="region of interest" description="Disordered" evidence="3">
    <location>
        <begin position="1"/>
        <end position="88"/>
    </location>
</feature>
<evidence type="ECO:0000256" key="2">
    <source>
        <dbReference type="ARBA" id="ARBA00023172"/>
    </source>
</evidence>
<dbReference type="AlphaFoldDB" id="A0A3B0M3Z6"/>
<dbReference type="PANTHER" id="PTHR30349">
    <property type="entry name" value="PHAGE INTEGRASE-RELATED"/>
    <property type="match status" value="1"/>
</dbReference>
<dbReference type="GO" id="GO:0015074">
    <property type="term" value="P:DNA integration"/>
    <property type="evidence" value="ECO:0007669"/>
    <property type="project" value="UniProtKB-KW"/>
</dbReference>
<evidence type="ECO:0000313" key="6">
    <source>
        <dbReference type="Proteomes" id="UP000272908"/>
    </source>
</evidence>
<dbReference type="CDD" id="cd00796">
    <property type="entry name" value="INT_Rci_Hp1_C"/>
    <property type="match status" value="1"/>
</dbReference>
<dbReference type="Proteomes" id="UP000272908">
    <property type="component" value="Unassembled WGS sequence"/>
</dbReference>
<feature type="domain" description="Tyr recombinase" evidence="4">
    <location>
        <begin position="251"/>
        <end position="424"/>
    </location>
</feature>
<feature type="compositionally biased region" description="Polar residues" evidence="3">
    <location>
        <begin position="1"/>
        <end position="17"/>
    </location>
</feature>
<dbReference type="PANTHER" id="PTHR30349:SF94">
    <property type="entry name" value="INTEGRASE_RECOMBINASE HI_1414-RELATED"/>
    <property type="match status" value="1"/>
</dbReference>
<dbReference type="EMBL" id="UIHC01000004">
    <property type="protein sequence ID" value="SUZ30845.1"/>
    <property type="molecule type" value="Genomic_DNA"/>
</dbReference>
<feature type="compositionally biased region" description="Polar residues" evidence="3">
    <location>
        <begin position="42"/>
        <end position="53"/>
    </location>
</feature>
<proteinExistence type="predicted"/>
<dbReference type="InterPro" id="IPR013762">
    <property type="entry name" value="Integrase-like_cat_sf"/>
</dbReference>
<organism evidence="5 6">
    <name type="scientific">Roseinatronobacter ekhonensis</name>
    <dbReference type="NCBI Taxonomy" id="254356"/>
    <lineage>
        <taxon>Bacteria</taxon>
        <taxon>Pseudomonadati</taxon>
        <taxon>Pseudomonadota</taxon>
        <taxon>Alphaproteobacteria</taxon>
        <taxon>Rhodobacterales</taxon>
        <taxon>Paracoccaceae</taxon>
        <taxon>Roseinatronobacter</taxon>
    </lineage>
</organism>
<dbReference type="OrthoDB" id="6388170at2"/>
<dbReference type="RefSeq" id="WP_121093262.1">
    <property type="nucleotide sequence ID" value="NZ_UIHC01000004.1"/>
</dbReference>
<evidence type="ECO:0000313" key="5">
    <source>
        <dbReference type="EMBL" id="SUZ30845.1"/>
    </source>
</evidence>
<evidence type="ECO:0000259" key="4">
    <source>
        <dbReference type="PROSITE" id="PS51898"/>
    </source>
</evidence>
<protein>
    <recommendedName>
        <fullName evidence="4">Tyr recombinase domain-containing protein</fullName>
    </recommendedName>
</protein>
<dbReference type="PROSITE" id="PS51898">
    <property type="entry name" value="TYR_RECOMBINASE"/>
    <property type="match status" value="1"/>
</dbReference>
<sequence length="436" mass="49889">MSHTTQVSSATLLQQISRGRAAGSPFSSHVGVPAQTPPVERSGQSNKSASRSSNKTKRAQTSKKGHSLPAAEDCSDEPFISARDPKDGLPRYCAQIRRRTEEGPINVSKTFSSLEDAKKWRDDTLAQIQLGLLAPSQEDGAKTGPLVCDLIQKRKDKGRSVESSATQNLNFLINHERCKVPASTIDLKWFQDVAEDLLKLEMLPQTAATYMTMLASSLKWAAERDEDVPYGAVVRAMKVLWHDEILARSEARERRPSLEELDRIFDAVLANKRQKIPVITISVFAIFSCRRLSEICRLRWSDLNVTDRKILVREMKHPRKKKVNNVWVKLTPQALKIILSMPRTSEFIFPYNPRSVGTAFRRHRQRAEIDDLRFHDLRHEGISRLFEKGKRDHFVMKTSGHQSRDCLDRYVNVEKKGDKFKNWVWLDWVLEYWAAI</sequence>
<dbReference type="InterPro" id="IPR011010">
    <property type="entry name" value="DNA_brk_join_enz"/>
</dbReference>
<accession>A0A3B0M3Z6</accession>
<reference evidence="6" key="1">
    <citation type="submission" date="2018-08" db="EMBL/GenBank/DDBJ databases">
        <authorList>
            <person name="Rodrigo-Torres L."/>
            <person name="Arahal R. D."/>
            <person name="Lucena T."/>
        </authorList>
    </citation>
    <scope>NUCLEOTIDE SEQUENCE [LARGE SCALE GENOMIC DNA]</scope>
    <source>
        <strain evidence="6">CECT 7235</strain>
    </source>
</reference>
<evidence type="ECO:0000256" key="1">
    <source>
        <dbReference type="ARBA" id="ARBA00022908"/>
    </source>
</evidence>